<comment type="similarity">
    <text evidence="2 5">Belongs to the aldose epimerase family.</text>
</comment>
<dbReference type="GO" id="GO:0006006">
    <property type="term" value="P:glucose metabolic process"/>
    <property type="evidence" value="ECO:0007669"/>
    <property type="project" value="TreeGrafter"/>
</dbReference>
<dbReference type="EC" id="5.1.3.3" evidence="5"/>
<evidence type="ECO:0000256" key="7">
    <source>
        <dbReference type="PIRSR" id="PIRSR005096-3"/>
    </source>
</evidence>
<dbReference type="OrthoDB" id="9779408at2"/>
<dbReference type="Pfam" id="PF01263">
    <property type="entry name" value="Aldose_epim"/>
    <property type="match status" value="1"/>
</dbReference>
<protein>
    <recommendedName>
        <fullName evidence="5">Aldose 1-epimerase</fullName>
        <ecNumber evidence="5">5.1.3.3</ecNumber>
    </recommendedName>
</protein>
<keyword evidence="3 5" id="KW-0413">Isomerase</keyword>
<dbReference type="STRING" id="1514904.SU32_02805"/>
<feature type="active site" description="Proton donor" evidence="6">
    <location>
        <position position="161"/>
    </location>
</feature>
<evidence type="ECO:0000256" key="3">
    <source>
        <dbReference type="ARBA" id="ARBA00023235"/>
    </source>
</evidence>
<dbReference type="AlphaFoldDB" id="A0A0M9GPJ7"/>
<evidence type="ECO:0000313" key="9">
    <source>
        <dbReference type="Proteomes" id="UP000038011"/>
    </source>
</evidence>
<dbReference type="NCBIfam" id="NF008277">
    <property type="entry name" value="PRK11055.1"/>
    <property type="match status" value="1"/>
</dbReference>
<keyword evidence="9" id="KW-1185">Reference proteome</keyword>
<keyword evidence="4 5" id="KW-0119">Carbohydrate metabolism</keyword>
<dbReference type="GO" id="GO:0033499">
    <property type="term" value="P:galactose catabolic process via UDP-galactose, Leloir pathway"/>
    <property type="evidence" value="ECO:0007669"/>
    <property type="project" value="TreeGrafter"/>
</dbReference>
<dbReference type="PANTHER" id="PTHR10091:SF49">
    <property type="entry name" value="ALDOSE 1-EPIMERASE"/>
    <property type="match status" value="1"/>
</dbReference>
<organism evidence="8 9">
    <name type="scientific">Ahrensia marina</name>
    <dbReference type="NCBI Taxonomy" id="1514904"/>
    <lineage>
        <taxon>Bacteria</taxon>
        <taxon>Pseudomonadati</taxon>
        <taxon>Pseudomonadota</taxon>
        <taxon>Alphaproteobacteria</taxon>
        <taxon>Hyphomicrobiales</taxon>
        <taxon>Ahrensiaceae</taxon>
        <taxon>Ahrensia</taxon>
    </lineage>
</organism>
<dbReference type="InterPro" id="IPR008183">
    <property type="entry name" value="Aldose_1/G6P_1-epimerase"/>
</dbReference>
<evidence type="ECO:0000256" key="5">
    <source>
        <dbReference type="PIRNR" id="PIRNR005096"/>
    </source>
</evidence>
<reference evidence="8 9" key="1">
    <citation type="submission" date="2015-01" db="EMBL/GenBank/DDBJ databases">
        <title>Ahrensia donghaiensis sp. nov., a novel dimethylsulphoniopropionate-cleavage bacterium isolated from seawater and emended descriptions of the genus Ahrensia and Ahrensia kielensis.</title>
        <authorList>
            <person name="Liu J."/>
        </authorList>
    </citation>
    <scope>NUCLEOTIDE SEQUENCE [LARGE SCALE GENOMIC DNA]</scope>
    <source>
        <strain evidence="8 9">LZD062</strain>
    </source>
</reference>
<dbReference type="InterPro" id="IPR047215">
    <property type="entry name" value="Galactose_mutarotase-like"/>
</dbReference>
<sequence length="323" mass="35955">MDAFGLISLKSAYLQATVMPFGATLVDLRIKGAEKSLILGWSNPEDYAANSYVFAGAVVGRYANRIAYGRAQIDGQNLELEINSPPHHSHGGNVGFSSQNWTLVSQTHSSVEFLLHSPDGAGGYPGNLDVRCVYEIVRDNILRLVFEAKTDKPTFLNMCHHPYFNLKGQGDIHDHKLEIAANHYLPHDGSVLPTGEIYPVADTPFDFLQERQVKSAEQSSPHSYNHTYALARKSRQVPHFAARLSAPDSPVMEVWTTQTGLHFYNGYKIPNLGGGLDGRSYYPYSGLCLEAQNWPDAPNNEGFPSAKLLPNETYREVTEYKFY</sequence>
<comment type="pathway">
    <text evidence="1 5">Carbohydrate metabolism; hexose metabolism.</text>
</comment>
<dbReference type="CDD" id="cd09019">
    <property type="entry name" value="galactose_mutarotase_like"/>
    <property type="match status" value="1"/>
</dbReference>
<dbReference type="PATRIC" id="fig|1514904.3.peg.1766"/>
<comment type="caution">
    <text evidence="8">The sequence shown here is derived from an EMBL/GenBank/DDBJ whole genome shotgun (WGS) entry which is preliminary data.</text>
</comment>
<dbReference type="InterPro" id="IPR014718">
    <property type="entry name" value="GH-type_carb-bd"/>
</dbReference>
<evidence type="ECO:0000256" key="2">
    <source>
        <dbReference type="ARBA" id="ARBA00006206"/>
    </source>
</evidence>
<feature type="binding site" evidence="7">
    <location>
        <begin position="64"/>
        <end position="65"/>
    </location>
    <ligand>
        <name>beta-D-galactose</name>
        <dbReference type="ChEBI" id="CHEBI:27667"/>
    </ligand>
</feature>
<evidence type="ECO:0000256" key="1">
    <source>
        <dbReference type="ARBA" id="ARBA00005028"/>
    </source>
</evidence>
<accession>A0A0M9GPJ7</accession>
<name>A0A0M9GPJ7_9HYPH</name>
<evidence type="ECO:0000256" key="4">
    <source>
        <dbReference type="ARBA" id="ARBA00023277"/>
    </source>
</evidence>
<dbReference type="UniPathway" id="UPA00242"/>
<feature type="active site" description="Proton acceptor" evidence="6">
    <location>
        <position position="290"/>
    </location>
</feature>
<dbReference type="EMBL" id="JXMU01000002">
    <property type="protein sequence ID" value="KPB02680.1"/>
    <property type="molecule type" value="Genomic_DNA"/>
</dbReference>
<comment type="catalytic activity">
    <reaction evidence="5">
        <text>alpha-D-glucose = beta-D-glucose</text>
        <dbReference type="Rhea" id="RHEA:10264"/>
        <dbReference type="ChEBI" id="CHEBI:15903"/>
        <dbReference type="ChEBI" id="CHEBI:17925"/>
        <dbReference type="EC" id="5.1.3.3"/>
    </reaction>
</comment>
<dbReference type="PANTHER" id="PTHR10091">
    <property type="entry name" value="ALDOSE-1-EPIMERASE"/>
    <property type="match status" value="1"/>
</dbReference>
<dbReference type="SUPFAM" id="SSF74650">
    <property type="entry name" value="Galactose mutarotase-like"/>
    <property type="match status" value="1"/>
</dbReference>
<dbReference type="PIRSF" id="PIRSF005096">
    <property type="entry name" value="GALM"/>
    <property type="match status" value="1"/>
</dbReference>
<feature type="binding site" evidence="7">
    <location>
        <begin position="161"/>
        <end position="163"/>
    </location>
    <ligand>
        <name>beta-D-galactose</name>
        <dbReference type="ChEBI" id="CHEBI:27667"/>
    </ligand>
</feature>
<dbReference type="Proteomes" id="UP000038011">
    <property type="component" value="Unassembled WGS sequence"/>
</dbReference>
<evidence type="ECO:0000313" key="8">
    <source>
        <dbReference type="EMBL" id="KPB02680.1"/>
    </source>
</evidence>
<dbReference type="RefSeq" id="WP_160316283.1">
    <property type="nucleotide sequence ID" value="NZ_JXMU01000002.1"/>
</dbReference>
<proteinExistence type="inferred from homology"/>
<evidence type="ECO:0000256" key="6">
    <source>
        <dbReference type="PIRSR" id="PIRSR005096-1"/>
    </source>
</evidence>
<gene>
    <name evidence="8" type="ORF">SU32_02805</name>
</gene>
<dbReference type="GO" id="GO:0004034">
    <property type="term" value="F:aldose 1-epimerase activity"/>
    <property type="evidence" value="ECO:0007669"/>
    <property type="project" value="UniProtKB-EC"/>
</dbReference>
<dbReference type="GO" id="GO:0030246">
    <property type="term" value="F:carbohydrate binding"/>
    <property type="evidence" value="ECO:0007669"/>
    <property type="project" value="InterPro"/>
</dbReference>
<dbReference type="InterPro" id="IPR015443">
    <property type="entry name" value="Aldose_1-epimerase"/>
</dbReference>
<dbReference type="InterPro" id="IPR011013">
    <property type="entry name" value="Gal_mutarotase_sf_dom"/>
</dbReference>
<dbReference type="Gene3D" id="2.70.98.10">
    <property type="match status" value="1"/>
</dbReference>